<keyword evidence="3" id="KW-1185">Reference proteome</keyword>
<accession>A0A514BMV6</accession>
<proteinExistence type="predicted"/>
<protein>
    <submittedName>
        <fullName evidence="2">DUF2306 domain-containing protein</fullName>
    </submittedName>
</protein>
<reference evidence="2 3" key="1">
    <citation type="submission" date="2019-06" db="EMBL/GenBank/DDBJ databases">
        <title>Lysobacter alkalisoli sp. nov. isolated from saline-alkali soil.</title>
        <authorList>
            <person name="Sun J.-Q."/>
            <person name="Xu L."/>
        </authorList>
    </citation>
    <scope>NUCLEOTIDE SEQUENCE [LARGE SCALE GENOMIC DNA]</scope>
    <source>
        <strain evidence="2 3">SJ-36</strain>
    </source>
</reference>
<keyword evidence="1" id="KW-0472">Membrane</keyword>
<evidence type="ECO:0000313" key="2">
    <source>
        <dbReference type="EMBL" id="QDH68701.1"/>
    </source>
</evidence>
<feature type="transmembrane region" description="Helical" evidence="1">
    <location>
        <begin position="97"/>
        <end position="117"/>
    </location>
</feature>
<feature type="transmembrane region" description="Helical" evidence="1">
    <location>
        <begin position="196"/>
        <end position="215"/>
    </location>
</feature>
<evidence type="ECO:0000313" key="3">
    <source>
        <dbReference type="Proteomes" id="UP000317199"/>
    </source>
</evidence>
<feature type="transmembrane region" description="Helical" evidence="1">
    <location>
        <begin position="159"/>
        <end position="176"/>
    </location>
</feature>
<dbReference type="AlphaFoldDB" id="A0A514BMV6"/>
<feature type="transmembrane region" description="Helical" evidence="1">
    <location>
        <begin position="71"/>
        <end position="91"/>
    </location>
</feature>
<feature type="transmembrane region" description="Helical" evidence="1">
    <location>
        <begin position="227"/>
        <end position="246"/>
    </location>
</feature>
<gene>
    <name evidence="2" type="ORF">FKV23_00145</name>
</gene>
<dbReference type="OrthoDB" id="5984490at2"/>
<feature type="transmembrane region" description="Helical" evidence="1">
    <location>
        <begin position="129"/>
        <end position="153"/>
    </location>
</feature>
<sequence>MTAGTASVSAMTAGCACGSMSGLACTGVIAMNAYGLLFATHVAAGTVALLTFWSAALLRKGSQPHRLVGRAYLLAMVCVIATALPMCVVQYQRGQPVTAAFLAYLVVITSTAVWSAWRAVRDKHDVVRYTGPVFVVLGVLSLLTGAAVLALGVRVNSPLLMGFSSIGLVAGIDTLLKRIRREKMAARPGWWRTEHYTSMLGNGIATHIAFLGIGLPRLLPSLGGSSLQYLAWFGPLLVAVLAKLWLDRRWKPGPARPTGRAMDSLQRSA</sequence>
<keyword evidence="1" id="KW-1133">Transmembrane helix</keyword>
<name>A0A514BMV6_9GAMM</name>
<evidence type="ECO:0000256" key="1">
    <source>
        <dbReference type="SAM" id="Phobius"/>
    </source>
</evidence>
<feature type="transmembrane region" description="Helical" evidence="1">
    <location>
        <begin position="36"/>
        <end position="59"/>
    </location>
</feature>
<keyword evidence="1" id="KW-0812">Transmembrane</keyword>
<organism evidence="2 3">
    <name type="scientific">Marilutibacter alkalisoli</name>
    <dbReference type="NCBI Taxonomy" id="2591633"/>
    <lineage>
        <taxon>Bacteria</taxon>
        <taxon>Pseudomonadati</taxon>
        <taxon>Pseudomonadota</taxon>
        <taxon>Gammaproteobacteria</taxon>
        <taxon>Lysobacterales</taxon>
        <taxon>Lysobacteraceae</taxon>
        <taxon>Marilutibacter</taxon>
    </lineage>
</organism>
<dbReference type="EMBL" id="CP041242">
    <property type="protein sequence ID" value="QDH68701.1"/>
    <property type="molecule type" value="Genomic_DNA"/>
</dbReference>
<dbReference type="Proteomes" id="UP000317199">
    <property type="component" value="Chromosome"/>
</dbReference>
<dbReference type="KEGG" id="lyj:FKV23_00145"/>